<evidence type="ECO:0000313" key="3">
    <source>
        <dbReference type="Proteomes" id="UP000292052"/>
    </source>
</evidence>
<accession>A0A482WEU4</accession>
<dbReference type="EMBL" id="QDEB01001931">
    <property type="protein sequence ID" value="RZC43088.1"/>
    <property type="molecule type" value="Genomic_DNA"/>
</dbReference>
<dbReference type="AlphaFoldDB" id="A0A482WEU4"/>
<protein>
    <submittedName>
        <fullName evidence="2">Spindle pole body protein pcp1-like</fullName>
    </submittedName>
</protein>
<gene>
    <name evidence="2" type="ORF">BDFB_010051</name>
</gene>
<name>A0A482WEU4_ASBVE</name>
<comment type="caution">
    <text evidence="2">The sequence shown here is derived from an EMBL/GenBank/DDBJ whole genome shotgun (WGS) entry which is preliminary data.</text>
</comment>
<proteinExistence type="predicted"/>
<dbReference type="Proteomes" id="UP000292052">
    <property type="component" value="Unassembled WGS sequence"/>
</dbReference>
<evidence type="ECO:0000313" key="2">
    <source>
        <dbReference type="EMBL" id="RZC43088.1"/>
    </source>
</evidence>
<dbReference type="OrthoDB" id="8192537at2759"/>
<organism evidence="2 3">
    <name type="scientific">Asbolus verrucosus</name>
    <name type="common">Desert ironclad beetle</name>
    <dbReference type="NCBI Taxonomy" id="1661398"/>
    <lineage>
        <taxon>Eukaryota</taxon>
        <taxon>Metazoa</taxon>
        <taxon>Ecdysozoa</taxon>
        <taxon>Arthropoda</taxon>
        <taxon>Hexapoda</taxon>
        <taxon>Insecta</taxon>
        <taxon>Pterygota</taxon>
        <taxon>Neoptera</taxon>
        <taxon>Endopterygota</taxon>
        <taxon>Coleoptera</taxon>
        <taxon>Polyphaga</taxon>
        <taxon>Cucujiformia</taxon>
        <taxon>Tenebrionidae</taxon>
        <taxon>Pimeliinae</taxon>
        <taxon>Asbolus</taxon>
    </lineage>
</organism>
<sequence length="562" mass="65314">MKLLEASVEEQEATIDDLLKQNKMAYVTIDNIKQKIKENTEKKYLLERKSQMLKDDIREAEDVLTLARNLTPVEMEDSPNGNEIAETLRKCAEKLQKLIDNMTLPNLEAKTCENSPKRESLGLLPDSYLDVSDEFDDVFLLSPPRTDRLVVKPLYSSAQKGASSSLFDSAKKTDCDIVERLCNDKYVKDVLKNLLYKHNRQLILKNCQIIYETQLAEVRNSTLECNRMTRTNKIISQDDLNELYFIHLKNELEKDKYRKVLKKLQESVRRRKEEISSLLMKKSKNSAEELRIFELQIEEAEVIAANNFLHKEISSMKSVEISNELQLTSAKIKQTKDEIAQKLDCIQNLVEKIYKIIEYIKNCREETSACVRALGPYILDLSWADRLKEDVHSDEIKTFEDFPVEYNRKFIHNESKIPYRNICDSTVPSDIDLDSNNLEMVTTLMDTPFSSAESIILSMLQSKVKMNILRSLQPESVDFDRRTYSAEELSRGEEYIEPVIKTLNSLINSSSVKQVLSAPDRMKEVADLWEEMPLKDFISDKRLVEGHNYKFYEKMFDNYSNF</sequence>
<dbReference type="STRING" id="1661398.A0A482WEU4"/>
<evidence type="ECO:0000256" key="1">
    <source>
        <dbReference type="SAM" id="Coils"/>
    </source>
</evidence>
<reference evidence="2 3" key="1">
    <citation type="submission" date="2017-03" db="EMBL/GenBank/DDBJ databases">
        <title>Genome of the blue death feigning beetle - Asbolus verrucosus.</title>
        <authorList>
            <person name="Rider S.D."/>
        </authorList>
    </citation>
    <scope>NUCLEOTIDE SEQUENCE [LARGE SCALE GENOMIC DNA]</scope>
    <source>
        <strain evidence="2">Butters</strain>
        <tissue evidence="2">Head and leg muscle</tissue>
    </source>
</reference>
<feature type="coiled-coil region" evidence="1">
    <location>
        <begin position="1"/>
        <end position="49"/>
    </location>
</feature>
<feature type="coiled-coil region" evidence="1">
    <location>
        <begin position="254"/>
        <end position="281"/>
    </location>
</feature>
<keyword evidence="1" id="KW-0175">Coiled coil</keyword>
<keyword evidence="3" id="KW-1185">Reference proteome</keyword>